<dbReference type="Proteomes" id="UP000298663">
    <property type="component" value="Unassembled WGS sequence"/>
</dbReference>
<sequence>MLLAQKGVRTERKQGSTSRFAPIAVPDAVGLLSHLIQAGLLSNQFQGKLIQLDPRIRPQILEGTLLHRQQQKLGQLILDRKAEFVEIGDVGAEQEIFASIDD</sequence>
<dbReference type="AlphaFoldDB" id="A0A4U5MLX6"/>
<evidence type="ECO:0000313" key="1">
    <source>
        <dbReference type="EMBL" id="TKR70451.1"/>
    </source>
</evidence>
<reference evidence="1 2" key="2">
    <citation type="journal article" date="2019" name="G3 (Bethesda)">
        <title>Hybrid Assembly of the Genome of the Entomopathogenic Nematode Steinernema carpocapsae Identifies the X-Chromosome.</title>
        <authorList>
            <person name="Serra L."/>
            <person name="Macchietto M."/>
            <person name="Macias-Munoz A."/>
            <person name="McGill C.J."/>
            <person name="Rodriguez I.M."/>
            <person name="Rodriguez B."/>
            <person name="Murad R."/>
            <person name="Mortazavi A."/>
        </authorList>
    </citation>
    <scope>NUCLEOTIDE SEQUENCE [LARGE SCALE GENOMIC DNA]</scope>
    <source>
        <strain evidence="1 2">ALL</strain>
    </source>
</reference>
<keyword evidence="2" id="KW-1185">Reference proteome</keyword>
<gene>
    <name evidence="1" type="ORF">L596_022480</name>
</gene>
<dbReference type="EMBL" id="AZBU02000007">
    <property type="protein sequence ID" value="TKR70451.1"/>
    <property type="molecule type" value="Genomic_DNA"/>
</dbReference>
<evidence type="ECO:0000313" key="2">
    <source>
        <dbReference type="Proteomes" id="UP000298663"/>
    </source>
</evidence>
<comment type="caution">
    <text evidence="1">The sequence shown here is derived from an EMBL/GenBank/DDBJ whole genome shotgun (WGS) entry which is preliminary data.</text>
</comment>
<accession>A0A4U5MLX6</accession>
<reference evidence="1 2" key="1">
    <citation type="journal article" date="2015" name="Genome Biol.">
        <title>Comparative genomics of Steinernema reveals deeply conserved gene regulatory networks.</title>
        <authorList>
            <person name="Dillman A.R."/>
            <person name="Macchietto M."/>
            <person name="Porter C.F."/>
            <person name="Rogers A."/>
            <person name="Williams B."/>
            <person name="Antoshechkin I."/>
            <person name="Lee M.M."/>
            <person name="Goodwin Z."/>
            <person name="Lu X."/>
            <person name="Lewis E.E."/>
            <person name="Goodrich-Blair H."/>
            <person name="Stock S.P."/>
            <person name="Adams B.J."/>
            <person name="Sternberg P.W."/>
            <person name="Mortazavi A."/>
        </authorList>
    </citation>
    <scope>NUCLEOTIDE SEQUENCE [LARGE SCALE GENOMIC DNA]</scope>
    <source>
        <strain evidence="1 2">ALL</strain>
    </source>
</reference>
<proteinExistence type="predicted"/>
<name>A0A4U5MLX6_STECR</name>
<protein>
    <submittedName>
        <fullName evidence="1">Uncharacterized protein</fullName>
    </submittedName>
</protein>
<organism evidence="1 2">
    <name type="scientific">Steinernema carpocapsae</name>
    <name type="common">Entomopathogenic nematode</name>
    <dbReference type="NCBI Taxonomy" id="34508"/>
    <lineage>
        <taxon>Eukaryota</taxon>
        <taxon>Metazoa</taxon>
        <taxon>Ecdysozoa</taxon>
        <taxon>Nematoda</taxon>
        <taxon>Chromadorea</taxon>
        <taxon>Rhabditida</taxon>
        <taxon>Tylenchina</taxon>
        <taxon>Panagrolaimomorpha</taxon>
        <taxon>Strongyloidoidea</taxon>
        <taxon>Steinernematidae</taxon>
        <taxon>Steinernema</taxon>
    </lineage>
</organism>